<evidence type="ECO:0000256" key="1">
    <source>
        <dbReference type="ARBA" id="ARBA00004651"/>
    </source>
</evidence>
<feature type="transmembrane region" description="Helical" evidence="8">
    <location>
        <begin position="261"/>
        <end position="281"/>
    </location>
</feature>
<evidence type="ECO:0000256" key="4">
    <source>
        <dbReference type="ARBA" id="ARBA00022692"/>
    </source>
</evidence>
<dbReference type="InterPro" id="IPR026492">
    <property type="entry name" value="Cyanoexo_CrtB"/>
</dbReference>
<dbReference type="InterPro" id="IPR019127">
    <property type="entry name" value="Exosortase"/>
</dbReference>
<organism evidence="9 10">
    <name type="scientific">Phormidium yuhuli AB48</name>
    <dbReference type="NCBI Taxonomy" id="2940671"/>
    <lineage>
        <taxon>Bacteria</taxon>
        <taxon>Bacillati</taxon>
        <taxon>Cyanobacteriota</taxon>
        <taxon>Cyanophyceae</taxon>
        <taxon>Oscillatoriophycideae</taxon>
        <taxon>Oscillatoriales</taxon>
        <taxon>Oscillatoriaceae</taxon>
        <taxon>Phormidium</taxon>
        <taxon>Phormidium yuhuli</taxon>
    </lineage>
</organism>
<keyword evidence="7 8" id="KW-0472">Membrane</keyword>
<dbReference type="InterPro" id="IPR013426">
    <property type="entry name" value="EpsH-like"/>
</dbReference>
<keyword evidence="4 8" id="KW-0812">Transmembrane</keyword>
<evidence type="ECO:0000256" key="8">
    <source>
        <dbReference type="SAM" id="Phobius"/>
    </source>
</evidence>
<dbReference type="EMBL" id="CP098611">
    <property type="protein sequence ID" value="USR92137.1"/>
    <property type="molecule type" value="Genomic_DNA"/>
</dbReference>
<dbReference type="GO" id="GO:0016787">
    <property type="term" value="F:hydrolase activity"/>
    <property type="evidence" value="ECO:0007669"/>
    <property type="project" value="UniProtKB-KW"/>
</dbReference>
<dbReference type="NCBIfam" id="TIGR02602">
    <property type="entry name" value="8TM_EpsH"/>
    <property type="match status" value="1"/>
</dbReference>
<keyword evidence="5 9" id="KW-0378">Hydrolase</keyword>
<feature type="transmembrane region" description="Helical" evidence="8">
    <location>
        <begin position="18"/>
        <end position="36"/>
    </location>
</feature>
<keyword evidence="6 8" id="KW-1133">Transmembrane helix</keyword>
<evidence type="ECO:0000256" key="5">
    <source>
        <dbReference type="ARBA" id="ARBA00022801"/>
    </source>
</evidence>
<proteinExistence type="predicted"/>
<feature type="transmembrane region" description="Helical" evidence="8">
    <location>
        <begin position="78"/>
        <end position="95"/>
    </location>
</feature>
<accession>A0ABY5ATI6</accession>
<dbReference type="EC" id="3.4.22.-" evidence="9"/>
<dbReference type="NCBIfam" id="TIGR04178">
    <property type="entry name" value="exo_archaeo"/>
    <property type="match status" value="1"/>
</dbReference>
<evidence type="ECO:0000256" key="6">
    <source>
        <dbReference type="ARBA" id="ARBA00022989"/>
    </source>
</evidence>
<evidence type="ECO:0000313" key="10">
    <source>
        <dbReference type="Proteomes" id="UP001056708"/>
    </source>
</evidence>
<dbReference type="Proteomes" id="UP001056708">
    <property type="component" value="Chromosome"/>
</dbReference>
<evidence type="ECO:0000256" key="3">
    <source>
        <dbReference type="ARBA" id="ARBA00022670"/>
    </source>
</evidence>
<sequence>MTLQPQLKSTLHRHSTELMVVVLLAVLYLPLIIHWYDGWLNKTISLEHEYYSHGVIGLPFAAYIVWEKRHQWQELPDQFNPFGAVLLGLAAVFYISGAPDLVSLSLPILLSGLCFGLKGVPGMKLLSIPWLLVLLATPTDIPYLIAPFSYPLQSFIAGTAGFILTQWGFDVTVQEIFIYVGGRIVEVAPHCAGFKMLFTTLYVALMLLYWTGALRFRKTVVAFLFSGVLISVVTNIFRNTFLTLFHGQGQDELFDWLHEGWGGDMVSALMLLALVPTLIGLEKLRDALSGTGTIESV</sequence>
<dbReference type="NCBIfam" id="TIGR04156">
    <property type="entry name" value="cyanoexo_CrtB"/>
    <property type="match status" value="1"/>
</dbReference>
<feature type="transmembrane region" description="Helical" evidence="8">
    <location>
        <begin position="48"/>
        <end position="66"/>
    </location>
</feature>
<protein>
    <submittedName>
        <fullName evidence="9">Cyanoexosortase B</fullName>
        <ecNumber evidence="9">3.4.22.-</ecNumber>
    </submittedName>
</protein>
<feature type="transmembrane region" description="Helical" evidence="8">
    <location>
        <begin position="220"/>
        <end position="241"/>
    </location>
</feature>
<dbReference type="Pfam" id="PF09721">
    <property type="entry name" value="Exosortase_EpsH"/>
    <property type="match status" value="1"/>
</dbReference>
<reference evidence="9" key="1">
    <citation type="submission" date="2022-06" db="EMBL/GenBank/DDBJ databases">
        <title>Genome sequence of Phormidium yuhuli AB48 isolated from an industrial photobioreactor environment.</title>
        <authorList>
            <person name="Qiu Y."/>
            <person name="Noonan A.J.C."/>
            <person name="Dofher K."/>
            <person name="Koch M."/>
            <person name="Kieft B."/>
            <person name="Lin X."/>
            <person name="Ziels R.M."/>
            <person name="Hallam S.J."/>
        </authorList>
    </citation>
    <scope>NUCLEOTIDE SEQUENCE</scope>
    <source>
        <strain evidence="9">AB48</strain>
    </source>
</reference>
<feature type="transmembrane region" description="Helical" evidence="8">
    <location>
        <begin position="187"/>
        <end position="208"/>
    </location>
</feature>
<evidence type="ECO:0000313" key="9">
    <source>
        <dbReference type="EMBL" id="USR92137.1"/>
    </source>
</evidence>
<keyword evidence="2" id="KW-1003">Cell membrane</keyword>
<keyword evidence="3" id="KW-0645">Protease</keyword>
<dbReference type="InterPro" id="IPR026392">
    <property type="entry name" value="Exo/Archaeosortase_dom"/>
</dbReference>
<keyword evidence="10" id="KW-1185">Reference proteome</keyword>
<dbReference type="RefSeq" id="WP_252664209.1">
    <property type="nucleotide sequence ID" value="NZ_CP098611.1"/>
</dbReference>
<comment type="subcellular location">
    <subcellularLocation>
        <location evidence="1">Cell membrane</location>
        <topology evidence="1">Multi-pass membrane protein</topology>
    </subcellularLocation>
</comment>
<gene>
    <name evidence="9" type="primary">crtB</name>
    <name evidence="9" type="ORF">NEA10_05275</name>
</gene>
<evidence type="ECO:0000256" key="7">
    <source>
        <dbReference type="ARBA" id="ARBA00023136"/>
    </source>
</evidence>
<name>A0ABY5ATI6_9CYAN</name>
<evidence type="ECO:0000256" key="2">
    <source>
        <dbReference type="ARBA" id="ARBA00022475"/>
    </source>
</evidence>